<reference evidence="4" key="1">
    <citation type="submission" date="2022-10" db="EMBL/GenBank/DDBJ databases">
        <title>Genome assembly of Pristionchus species.</title>
        <authorList>
            <person name="Yoshida K."/>
            <person name="Sommer R.J."/>
        </authorList>
    </citation>
    <scope>NUCLEOTIDE SEQUENCE [LARGE SCALE GENOMIC DNA]</scope>
    <source>
        <strain evidence="4">RS5460</strain>
    </source>
</reference>
<evidence type="ECO:0000313" key="4">
    <source>
        <dbReference type="Proteomes" id="UP001328107"/>
    </source>
</evidence>
<evidence type="ECO:0000256" key="2">
    <source>
        <dbReference type="SAM" id="Phobius"/>
    </source>
</evidence>
<feature type="transmembrane region" description="Helical" evidence="2">
    <location>
        <begin position="145"/>
        <end position="167"/>
    </location>
</feature>
<feature type="transmembrane region" description="Helical" evidence="2">
    <location>
        <begin position="73"/>
        <end position="92"/>
    </location>
</feature>
<feature type="compositionally biased region" description="Basic and acidic residues" evidence="1">
    <location>
        <begin position="236"/>
        <end position="251"/>
    </location>
</feature>
<evidence type="ECO:0008006" key="5">
    <source>
        <dbReference type="Google" id="ProtNLM"/>
    </source>
</evidence>
<accession>A0AAN4Z1N8</accession>
<protein>
    <recommendedName>
        <fullName evidence="5">Transmembrane protein</fullName>
    </recommendedName>
</protein>
<keyword evidence="2" id="KW-0812">Transmembrane</keyword>
<organism evidence="3 4">
    <name type="scientific">Pristionchus mayeri</name>
    <dbReference type="NCBI Taxonomy" id="1317129"/>
    <lineage>
        <taxon>Eukaryota</taxon>
        <taxon>Metazoa</taxon>
        <taxon>Ecdysozoa</taxon>
        <taxon>Nematoda</taxon>
        <taxon>Chromadorea</taxon>
        <taxon>Rhabditida</taxon>
        <taxon>Rhabditina</taxon>
        <taxon>Diplogasteromorpha</taxon>
        <taxon>Diplogasteroidea</taxon>
        <taxon>Neodiplogasteridae</taxon>
        <taxon>Pristionchus</taxon>
    </lineage>
</organism>
<dbReference type="AlphaFoldDB" id="A0AAN4Z1N8"/>
<evidence type="ECO:0000256" key="1">
    <source>
        <dbReference type="SAM" id="MobiDB-lite"/>
    </source>
</evidence>
<feature type="transmembrane region" description="Helical" evidence="2">
    <location>
        <begin position="99"/>
        <end position="125"/>
    </location>
</feature>
<comment type="caution">
    <text evidence="3">The sequence shown here is derived from an EMBL/GenBank/DDBJ whole genome shotgun (WGS) entry which is preliminary data.</text>
</comment>
<keyword evidence="4" id="KW-1185">Reference proteome</keyword>
<gene>
    <name evidence="3" type="ORF">PMAYCL1PPCAC_02386</name>
</gene>
<evidence type="ECO:0000313" key="3">
    <source>
        <dbReference type="EMBL" id="GMR32191.1"/>
    </source>
</evidence>
<keyword evidence="2" id="KW-0472">Membrane</keyword>
<name>A0AAN4Z1N8_9BILA</name>
<feature type="region of interest" description="Disordered" evidence="1">
    <location>
        <begin position="231"/>
        <end position="251"/>
    </location>
</feature>
<dbReference type="Proteomes" id="UP001328107">
    <property type="component" value="Unassembled WGS sequence"/>
</dbReference>
<proteinExistence type="predicted"/>
<dbReference type="EMBL" id="BTRK01000001">
    <property type="protein sequence ID" value="GMR32191.1"/>
    <property type="molecule type" value="Genomic_DNA"/>
</dbReference>
<keyword evidence="2" id="KW-1133">Transmembrane helix</keyword>
<sequence length="341" mass="37561">MVRGGCNVIATNRSNMNSPCSSPSNLSARTIRRVVHTHKCLHIEIGDILVIVSILGVFGNASHLGASDSVNAPLVWGLLNAASAGFAVVGGLRRNPVMLIPYMVTLVIDTATASAALVRCLYWLLSNANNGIEEDLYPESSPSPQFTWNSAGRLFVVIIINFIFYYVCHSARGVFTNERCRKECCVLALPYRSPQISNRSKSSRCDSFDSAYETIGSVSMQVPIRFRMDQPPPYRVRRESGNSDKVTEKRKSSLAIVPVSTKCRLSSLRLPSVTESQNELYQNTWHGTTVPAGRSPSYHSNDSIFNEPTPRHSYPIARQGCRHISITESNNALYANASSLM</sequence>
<feature type="transmembrane region" description="Helical" evidence="2">
    <location>
        <begin position="41"/>
        <end position="61"/>
    </location>
</feature>